<keyword evidence="5" id="KW-0479">Metal-binding</keyword>
<feature type="binding site" evidence="5">
    <location>
        <position position="92"/>
    </location>
    <ligand>
        <name>AMP</name>
        <dbReference type="ChEBI" id="CHEBI:456215"/>
    </ligand>
</feature>
<organism evidence="9 10">
    <name type="scientific">Candidatus Thermochlorobacter aerophilus</name>
    <dbReference type="NCBI Taxonomy" id="1868324"/>
    <lineage>
        <taxon>Bacteria</taxon>
        <taxon>Pseudomonadati</taxon>
        <taxon>Chlorobiota</taxon>
        <taxon>Chlorobiia</taxon>
        <taxon>Chlorobiales</taxon>
        <taxon>Candidatus Thermochlorobacteriaceae</taxon>
        <taxon>Candidatus Thermochlorobacter</taxon>
    </lineage>
</organism>
<comment type="domain">
    <text evidence="5">Consists of three domains, a large central CORE domain and two small peripheral domains, NMPbind and LID, which undergo movements during catalysis. The LID domain closes over the site of phosphoryl transfer upon ATP binding. Assembling and dissambling the active center during each catalytic cycle provides an effective means to prevent ATP hydrolysis. Some bacteria have evolved a zinc-coordinating structure that stabilizes the LID domain.</text>
</comment>
<dbReference type="GO" id="GO:0005737">
    <property type="term" value="C:cytoplasm"/>
    <property type="evidence" value="ECO:0007669"/>
    <property type="project" value="UniProtKB-SubCell"/>
</dbReference>
<evidence type="ECO:0000256" key="1">
    <source>
        <dbReference type="ARBA" id="ARBA00022679"/>
    </source>
</evidence>
<feature type="binding site" evidence="5">
    <location>
        <position position="150"/>
    </location>
    <ligand>
        <name>Zn(2+)</name>
        <dbReference type="ChEBI" id="CHEBI:29105"/>
        <note>structural</note>
    </ligand>
</feature>
<feature type="binding site" evidence="5">
    <location>
        <position position="172"/>
    </location>
    <ligand>
        <name>AMP</name>
        <dbReference type="ChEBI" id="CHEBI:456215"/>
    </ligand>
</feature>
<dbReference type="GO" id="GO:0005524">
    <property type="term" value="F:ATP binding"/>
    <property type="evidence" value="ECO:0007669"/>
    <property type="project" value="UniProtKB-UniRule"/>
</dbReference>
<dbReference type="InterPro" id="IPR000850">
    <property type="entry name" value="Adenylat/UMP-CMP_kin"/>
</dbReference>
<evidence type="ECO:0000256" key="3">
    <source>
        <dbReference type="ARBA" id="ARBA00022741"/>
    </source>
</evidence>
<evidence type="ECO:0000256" key="4">
    <source>
        <dbReference type="ARBA" id="ARBA00022777"/>
    </source>
</evidence>
<feature type="binding site" evidence="5">
    <location>
        <begin position="136"/>
        <end position="137"/>
    </location>
    <ligand>
        <name>ATP</name>
        <dbReference type="ChEBI" id="CHEBI:30616"/>
    </ligand>
</feature>
<feature type="binding site" evidence="5">
    <location>
        <begin position="85"/>
        <end position="88"/>
    </location>
    <ligand>
        <name>AMP</name>
        <dbReference type="ChEBI" id="CHEBI:456215"/>
    </ligand>
</feature>
<dbReference type="NCBIfam" id="NF001380">
    <property type="entry name" value="PRK00279.1-2"/>
    <property type="match status" value="1"/>
</dbReference>
<dbReference type="PANTHER" id="PTHR23359">
    <property type="entry name" value="NUCLEOTIDE KINASE"/>
    <property type="match status" value="1"/>
</dbReference>
<dbReference type="Pfam" id="PF00406">
    <property type="entry name" value="ADK"/>
    <property type="match status" value="1"/>
</dbReference>
<dbReference type="InterPro" id="IPR033690">
    <property type="entry name" value="Adenylat_kinase_CS"/>
</dbReference>
<comment type="similarity">
    <text evidence="5 6">Belongs to the adenylate kinase family.</text>
</comment>
<comment type="caution">
    <text evidence="5">Lacks conserved residue(s) required for the propagation of feature annotation.</text>
</comment>
<feature type="binding site" evidence="5">
    <location>
        <position position="153"/>
    </location>
    <ligand>
        <name>Zn(2+)</name>
        <dbReference type="ChEBI" id="CHEBI:29105"/>
        <note>structural</note>
    </ligand>
</feature>
<comment type="caution">
    <text evidence="9">The sequence shown here is derived from an EMBL/GenBank/DDBJ whole genome shotgun (WGS) entry which is preliminary data.</text>
</comment>
<reference evidence="9 10" key="1">
    <citation type="journal article" date="2011" name="ISME J.">
        <title>Community ecology of hot spring cyanobacterial mats: predominant populations and their functional potential.</title>
        <authorList>
            <person name="Klatt C.G."/>
            <person name="Wood J.M."/>
            <person name="Rusch D.B."/>
            <person name="Bateson M.M."/>
            <person name="Hamamura N."/>
            <person name="Heidelberg J.F."/>
            <person name="Grossman A.R."/>
            <person name="Bhaya D."/>
            <person name="Cohan F.M."/>
            <person name="Kuhl M."/>
            <person name="Bryant D.A."/>
            <person name="Ward D.M."/>
        </authorList>
    </citation>
    <scope>NUCLEOTIDE SEQUENCE [LARGE SCALE GENOMIC DNA]</scope>
    <source>
        <strain evidence="9">OS</strain>
    </source>
</reference>
<proteinExistence type="inferred from homology"/>
<keyword evidence="5 7" id="KW-0067">ATP-binding</keyword>
<dbReference type="GO" id="GO:0044209">
    <property type="term" value="P:AMP salvage"/>
    <property type="evidence" value="ECO:0007669"/>
    <property type="project" value="UniProtKB-UniRule"/>
</dbReference>
<evidence type="ECO:0000256" key="7">
    <source>
        <dbReference type="RuleBase" id="RU003331"/>
    </source>
</evidence>
<dbReference type="Pfam" id="PF05191">
    <property type="entry name" value="ADK_lid"/>
    <property type="match status" value="1"/>
</dbReference>
<comment type="function">
    <text evidence="5">Catalyzes the reversible transfer of the terminal phosphate group between ATP and AMP. Plays an important role in cellular energy homeostasis and in adenine nucleotide metabolism.</text>
</comment>
<dbReference type="AlphaFoldDB" id="A0A395M1I1"/>
<dbReference type="Gene3D" id="3.40.50.300">
    <property type="entry name" value="P-loop containing nucleotide triphosphate hydrolases"/>
    <property type="match status" value="1"/>
</dbReference>
<dbReference type="EC" id="2.7.4.3" evidence="5 7"/>
<dbReference type="CDD" id="cd01428">
    <property type="entry name" value="ADK"/>
    <property type="match status" value="1"/>
</dbReference>
<keyword evidence="2 5" id="KW-0545">Nucleotide biosynthesis</keyword>
<dbReference type="GO" id="GO:0004017">
    <property type="term" value="F:AMP kinase activity"/>
    <property type="evidence" value="ECO:0007669"/>
    <property type="project" value="UniProtKB-UniRule"/>
</dbReference>
<comment type="subcellular location">
    <subcellularLocation>
        <location evidence="5 7">Cytoplasm</location>
    </subcellularLocation>
</comment>
<dbReference type="FunFam" id="3.40.50.300:FF:000106">
    <property type="entry name" value="Adenylate kinase mitochondrial"/>
    <property type="match status" value="1"/>
</dbReference>
<keyword evidence="5" id="KW-0963">Cytoplasm</keyword>
<sequence length="224" mass="24933">MRVILFGTPGVGKGTQAKILAEKYHVVHLSTGDMLRAALEAQTPLGLQAKAYMDKGELVPDTIIIGMIEQELKSDKAKNGYLLDGFPRTVAQAEALDKILEQTAQKLDCVINLTVLEEEVVRRLSGRITCANCGAIYNKFYQPPKVEGKCDKCGSTDLRQREDDKEETVRRRLKEYHAKTEPVLSYYRAKNLVADVDANKTIEEVTKAIETLTLKQQATSHSHG</sequence>
<comment type="subunit">
    <text evidence="5 7">Monomer.</text>
</comment>
<dbReference type="NCBIfam" id="TIGR01351">
    <property type="entry name" value="adk"/>
    <property type="match status" value="1"/>
</dbReference>
<feature type="binding site" evidence="5">
    <location>
        <position position="127"/>
    </location>
    <ligand>
        <name>ATP</name>
        <dbReference type="ChEBI" id="CHEBI:30616"/>
    </ligand>
</feature>
<feature type="binding site" evidence="5">
    <location>
        <position position="133"/>
    </location>
    <ligand>
        <name>Zn(2+)</name>
        <dbReference type="ChEBI" id="CHEBI:29105"/>
        <note>structural</note>
    </ligand>
</feature>
<dbReference type="InterPro" id="IPR006259">
    <property type="entry name" value="Adenyl_kin_sub"/>
</dbReference>
<dbReference type="HAMAP" id="MF_00235">
    <property type="entry name" value="Adenylate_kinase_Adk"/>
    <property type="match status" value="1"/>
</dbReference>
<gene>
    <name evidence="5" type="primary">adk</name>
    <name evidence="9" type="ORF">D0433_05930</name>
</gene>
<dbReference type="NCBIfam" id="NF011100">
    <property type="entry name" value="PRK14527.1"/>
    <property type="match status" value="1"/>
</dbReference>
<name>A0A395M1I1_9BACT</name>
<evidence type="ECO:0000313" key="9">
    <source>
        <dbReference type="EMBL" id="RFM24521.1"/>
    </source>
</evidence>
<dbReference type="NCBIfam" id="NF001381">
    <property type="entry name" value="PRK00279.1-3"/>
    <property type="match status" value="1"/>
</dbReference>
<accession>A0A395M1I1</accession>
<dbReference type="PROSITE" id="PS00113">
    <property type="entry name" value="ADENYLATE_KINASE"/>
    <property type="match status" value="1"/>
</dbReference>
<feature type="binding site" evidence="5">
    <location>
        <position position="31"/>
    </location>
    <ligand>
        <name>AMP</name>
        <dbReference type="ChEBI" id="CHEBI:456215"/>
    </ligand>
</feature>
<protein>
    <recommendedName>
        <fullName evidence="5 7">Adenylate kinase</fullName>
        <shortName evidence="5">AK</shortName>
        <ecNumber evidence="5 7">2.7.4.3</ecNumber>
    </recommendedName>
    <alternativeName>
        <fullName evidence="5">ATP-AMP transphosphorylase</fullName>
    </alternativeName>
    <alternativeName>
        <fullName evidence="5">ATP:AMP phosphotransferase</fullName>
    </alternativeName>
    <alternativeName>
        <fullName evidence="5">Adenylate monophosphate kinase</fullName>
    </alternativeName>
</protein>
<dbReference type="GO" id="GO:0008270">
    <property type="term" value="F:zinc ion binding"/>
    <property type="evidence" value="ECO:0007669"/>
    <property type="project" value="UniProtKB-UniRule"/>
</dbReference>
<evidence type="ECO:0000256" key="5">
    <source>
        <dbReference type="HAMAP-Rule" id="MF_00235"/>
    </source>
</evidence>
<evidence type="ECO:0000256" key="6">
    <source>
        <dbReference type="RuleBase" id="RU003330"/>
    </source>
</evidence>
<feature type="binding site" evidence="5">
    <location>
        <position position="130"/>
    </location>
    <ligand>
        <name>Zn(2+)</name>
        <dbReference type="ChEBI" id="CHEBI:29105"/>
        <note>structural</note>
    </ligand>
</feature>
<dbReference type="SUPFAM" id="SSF52540">
    <property type="entry name" value="P-loop containing nucleoside triphosphate hydrolases"/>
    <property type="match status" value="1"/>
</dbReference>
<feature type="binding site" evidence="5">
    <location>
        <position position="36"/>
    </location>
    <ligand>
        <name>AMP</name>
        <dbReference type="ChEBI" id="CHEBI:456215"/>
    </ligand>
</feature>
<feature type="binding site" evidence="5">
    <location>
        <position position="200"/>
    </location>
    <ligand>
        <name>ATP</name>
        <dbReference type="ChEBI" id="CHEBI:30616"/>
    </ligand>
</feature>
<evidence type="ECO:0000313" key="10">
    <source>
        <dbReference type="Proteomes" id="UP000266389"/>
    </source>
</evidence>
<comment type="pathway">
    <text evidence="5">Purine metabolism; AMP biosynthesis via salvage pathway; AMP from ADP: step 1/1.</text>
</comment>
<feature type="binding site" evidence="5">
    <location>
        <position position="161"/>
    </location>
    <ligand>
        <name>AMP</name>
        <dbReference type="ChEBI" id="CHEBI:456215"/>
    </ligand>
</feature>
<dbReference type="PRINTS" id="PR00094">
    <property type="entry name" value="ADENYLTKNASE"/>
</dbReference>
<feature type="domain" description="Adenylate kinase active site lid" evidence="8">
    <location>
        <begin position="127"/>
        <end position="163"/>
    </location>
</feature>
<keyword evidence="5" id="KW-0862">Zinc</keyword>
<comment type="catalytic activity">
    <reaction evidence="5 7">
        <text>AMP + ATP = 2 ADP</text>
        <dbReference type="Rhea" id="RHEA:12973"/>
        <dbReference type="ChEBI" id="CHEBI:30616"/>
        <dbReference type="ChEBI" id="CHEBI:456215"/>
        <dbReference type="ChEBI" id="CHEBI:456216"/>
        <dbReference type="EC" id="2.7.4.3"/>
    </reaction>
</comment>
<feature type="region of interest" description="NMP" evidence="5">
    <location>
        <begin position="30"/>
        <end position="59"/>
    </location>
</feature>
<dbReference type="InterPro" id="IPR007862">
    <property type="entry name" value="Adenylate_kinase_lid-dom"/>
</dbReference>
<dbReference type="Proteomes" id="UP000266389">
    <property type="component" value="Unassembled WGS sequence"/>
</dbReference>
<keyword evidence="1 5" id="KW-0808">Transferase</keyword>
<feature type="binding site" evidence="5">
    <location>
        <begin position="57"/>
        <end position="59"/>
    </location>
    <ligand>
        <name>AMP</name>
        <dbReference type="ChEBI" id="CHEBI:456215"/>
    </ligand>
</feature>
<evidence type="ECO:0000259" key="8">
    <source>
        <dbReference type="Pfam" id="PF05191"/>
    </source>
</evidence>
<dbReference type="InterPro" id="IPR027417">
    <property type="entry name" value="P-loop_NTPase"/>
</dbReference>
<dbReference type="UniPathway" id="UPA00588">
    <property type="reaction ID" value="UER00649"/>
</dbReference>
<keyword evidence="3 5" id="KW-0547">Nucleotide-binding</keyword>
<dbReference type="EMBL" id="PHFL01000039">
    <property type="protein sequence ID" value="RFM24521.1"/>
    <property type="molecule type" value="Genomic_DNA"/>
</dbReference>
<keyword evidence="4 5" id="KW-0418">Kinase</keyword>
<evidence type="ECO:0000256" key="2">
    <source>
        <dbReference type="ARBA" id="ARBA00022727"/>
    </source>
</evidence>
<feature type="binding site" evidence="5">
    <location>
        <begin position="10"/>
        <end position="15"/>
    </location>
    <ligand>
        <name>ATP</name>
        <dbReference type="ChEBI" id="CHEBI:30616"/>
    </ligand>
</feature>